<evidence type="ECO:0000313" key="12">
    <source>
        <dbReference type="EMBL" id="CAE8665959.1"/>
    </source>
</evidence>
<comment type="similarity">
    <text evidence="2">Belongs to the glycosyltransferase 29 family.</text>
</comment>
<sequence>MAWSSVGRLGGSLALLALVQGQVVAETPATADSHVGAGNVSKAGPGVPVAPLFLRLGDLRRLKWHQSLGGEVFLGGNARAFSRNVGLRKLLLRLHGDRPARRCGTCAVVGTAGSLQRDNEGTHIDSHDCVFRVNLAPVQEFLHMVGEKYTFHFSGMPSLPGLSGETAKLANQQLLLARYSKLASNLSVTVLFDEGGLQKVLEFVQGGEMGGSQLRVLHPMQLEMLCKELGYCSYGGEPGSLRPSTGLITIFVAQQLCATPPVVFGFDANSLPFHYYDPQDDHVCDAIRLDRLRGQGGVHEWETEQERLELWQSQGRIKQHLPSAGLSDKIEIQMESMCRPNVEIEFRVRWPEIRGNYYAQFYVVNGKPVFERLPTVDHNENVMLYYARCLTDIQGAWVLAPHSILVAKLKETPGFAFGCDGYAYSPDFRPEKPSPGHHWHVISTGGQSVHAQDFEVFGYEHKDSSIDTYARIQEGGSAKRGILVTCSKCTHDMHHAC</sequence>
<keyword evidence="3" id="KW-0328">Glycosyltransferase</keyword>
<keyword evidence="11" id="KW-0732">Signal</keyword>
<evidence type="ECO:0000256" key="6">
    <source>
        <dbReference type="ARBA" id="ARBA00022968"/>
    </source>
</evidence>
<evidence type="ECO:0000256" key="10">
    <source>
        <dbReference type="ARBA" id="ARBA00023180"/>
    </source>
</evidence>
<dbReference type="GO" id="GO:0000139">
    <property type="term" value="C:Golgi membrane"/>
    <property type="evidence" value="ECO:0007669"/>
    <property type="project" value="UniProtKB-SubCell"/>
</dbReference>
<dbReference type="InterPro" id="IPR050943">
    <property type="entry name" value="Glycosyltr_29_Sialyltrsf"/>
</dbReference>
<gene>
    <name evidence="12" type="ORF">PGLA2088_LOCUS16092</name>
</gene>
<proteinExistence type="inferred from homology"/>
<evidence type="ECO:0000256" key="1">
    <source>
        <dbReference type="ARBA" id="ARBA00004323"/>
    </source>
</evidence>
<keyword evidence="8" id="KW-0333">Golgi apparatus</keyword>
<dbReference type="Proteomes" id="UP000626109">
    <property type="component" value="Unassembled WGS sequence"/>
</dbReference>
<dbReference type="InterPro" id="IPR038578">
    <property type="entry name" value="GT29-like_sf"/>
</dbReference>
<feature type="chain" id="PRO_5032281835" evidence="11">
    <location>
        <begin position="22"/>
        <end position="497"/>
    </location>
</feature>
<accession>A0A813J4U1</accession>
<dbReference type="PANTHER" id="PTHR11987:SF36">
    <property type="entry name" value="SIA-ALPHA-2,3-GAL-BETA-1,4-GLCNAC-R:ALPHA 2,8-SIALYLTRANSFERASE"/>
    <property type="match status" value="1"/>
</dbReference>
<evidence type="ECO:0000256" key="9">
    <source>
        <dbReference type="ARBA" id="ARBA00023136"/>
    </source>
</evidence>
<evidence type="ECO:0000256" key="4">
    <source>
        <dbReference type="ARBA" id="ARBA00022679"/>
    </source>
</evidence>
<dbReference type="Pfam" id="PF00777">
    <property type="entry name" value="Glyco_transf_29"/>
    <property type="match status" value="1"/>
</dbReference>
<evidence type="ECO:0000256" key="5">
    <source>
        <dbReference type="ARBA" id="ARBA00022692"/>
    </source>
</evidence>
<evidence type="ECO:0000256" key="8">
    <source>
        <dbReference type="ARBA" id="ARBA00023034"/>
    </source>
</evidence>
<organism evidence="12 13">
    <name type="scientific">Polarella glacialis</name>
    <name type="common">Dinoflagellate</name>
    <dbReference type="NCBI Taxonomy" id="89957"/>
    <lineage>
        <taxon>Eukaryota</taxon>
        <taxon>Sar</taxon>
        <taxon>Alveolata</taxon>
        <taxon>Dinophyceae</taxon>
        <taxon>Suessiales</taxon>
        <taxon>Suessiaceae</taxon>
        <taxon>Polarella</taxon>
    </lineage>
</organism>
<dbReference type="Gene3D" id="3.90.1480.20">
    <property type="entry name" value="Glycosyl transferase family 29"/>
    <property type="match status" value="1"/>
</dbReference>
<evidence type="ECO:0000256" key="2">
    <source>
        <dbReference type="ARBA" id="ARBA00006003"/>
    </source>
</evidence>
<keyword evidence="5" id="KW-0812">Transmembrane</keyword>
<name>A0A813J4U1_POLGL</name>
<keyword evidence="10" id="KW-0325">Glycoprotein</keyword>
<dbReference type="AlphaFoldDB" id="A0A813J4U1"/>
<dbReference type="InterPro" id="IPR001675">
    <property type="entry name" value="Glyco_trans_29"/>
</dbReference>
<comment type="caution">
    <text evidence="12">The sequence shown here is derived from an EMBL/GenBank/DDBJ whole genome shotgun (WGS) entry which is preliminary data.</text>
</comment>
<evidence type="ECO:0000256" key="3">
    <source>
        <dbReference type="ARBA" id="ARBA00022676"/>
    </source>
</evidence>
<evidence type="ECO:0000256" key="7">
    <source>
        <dbReference type="ARBA" id="ARBA00022989"/>
    </source>
</evidence>
<keyword evidence="4" id="KW-0808">Transferase</keyword>
<evidence type="ECO:0000313" key="13">
    <source>
        <dbReference type="Proteomes" id="UP000626109"/>
    </source>
</evidence>
<protein>
    <submittedName>
        <fullName evidence="12">Uncharacterized protein</fullName>
    </submittedName>
</protein>
<comment type="subcellular location">
    <subcellularLocation>
        <location evidence="1">Golgi apparatus membrane</location>
        <topology evidence="1">Single-pass type II membrane protein</topology>
    </subcellularLocation>
</comment>
<reference evidence="12" key="1">
    <citation type="submission" date="2021-02" db="EMBL/GenBank/DDBJ databases">
        <authorList>
            <person name="Dougan E. K."/>
            <person name="Rhodes N."/>
            <person name="Thang M."/>
            <person name="Chan C."/>
        </authorList>
    </citation>
    <scope>NUCLEOTIDE SEQUENCE</scope>
</reference>
<dbReference type="GO" id="GO:0008373">
    <property type="term" value="F:sialyltransferase activity"/>
    <property type="evidence" value="ECO:0007669"/>
    <property type="project" value="InterPro"/>
</dbReference>
<keyword evidence="9" id="KW-0472">Membrane</keyword>
<feature type="signal peptide" evidence="11">
    <location>
        <begin position="1"/>
        <end position="21"/>
    </location>
</feature>
<dbReference type="PANTHER" id="PTHR11987">
    <property type="entry name" value="ALPHA-2,8-SIALYLTRANSFERASE"/>
    <property type="match status" value="1"/>
</dbReference>
<evidence type="ECO:0000256" key="11">
    <source>
        <dbReference type="SAM" id="SignalP"/>
    </source>
</evidence>
<dbReference type="EMBL" id="CAJNNW010020260">
    <property type="protein sequence ID" value="CAE8665959.1"/>
    <property type="molecule type" value="Genomic_DNA"/>
</dbReference>
<keyword evidence="6" id="KW-0735">Signal-anchor</keyword>
<keyword evidence="7" id="KW-1133">Transmembrane helix</keyword>